<dbReference type="AlphaFoldDB" id="A0A9Q1JT55"/>
<dbReference type="EMBL" id="JAKOGI010000781">
    <property type="protein sequence ID" value="KAJ8430583.1"/>
    <property type="molecule type" value="Genomic_DNA"/>
</dbReference>
<protein>
    <submittedName>
        <fullName evidence="1">Uncharacterized protein</fullName>
    </submittedName>
</protein>
<evidence type="ECO:0000313" key="1">
    <source>
        <dbReference type="EMBL" id="KAJ8430583.1"/>
    </source>
</evidence>
<evidence type="ECO:0000313" key="2">
    <source>
        <dbReference type="Proteomes" id="UP001153076"/>
    </source>
</evidence>
<gene>
    <name evidence="1" type="ORF">Cgig2_001010</name>
</gene>
<dbReference type="OrthoDB" id="1721243at2759"/>
<sequence length="192" mass="22113">MDGINKKMVASLLETFNRPLISKNKKTSLQAQNGHTMEAIEDKVGQQTPEKCKSLIQVVKEWLPLCEEELKPKEGFLHATYRKRSQKLSLVAKRIQNVVKELKEIDGDTSESKISELESFIRLSAPEQIDIIPPKYCHTKRSSKRIKGGKEIAMEQQQKRMRLCKACGQEGYHDSRQQDNYQGRGCEDYLKF</sequence>
<keyword evidence="2" id="KW-1185">Reference proteome</keyword>
<name>A0A9Q1JT55_9CARY</name>
<reference evidence="1" key="1">
    <citation type="submission" date="2022-04" db="EMBL/GenBank/DDBJ databases">
        <title>Carnegiea gigantea Genome sequencing and assembly v2.</title>
        <authorList>
            <person name="Copetti D."/>
            <person name="Sanderson M.J."/>
            <person name="Burquez A."/>
            <person name="Wojciechowski M.F."/>
        </authorList>
    </citation>
    <scope>NUCLEOTIDE SEQUENCE</scope>
    <source>
        <strain evidence="1">SGP5-SGP5p</strain>
        <tissue evidence="1">Aerial part</tissue>
    </source>
</reference>
<proteinExistence type="predicted"/>
<accession>A0A9Q1JT55</accession>
<organism evidence="1 2">
    <name type="scientific">Carnegiea gigantea</name>
    <dbReference type="NCBI Taxonomy" id="171969"/>
    <lineage>
        <taxon>Eukaryota</taxon>
        <taxon>Viridiplantae</taxon>
        <taxon>Streptophyta</taxon>
        <taxon>Embryophyta</taxon>
        <taxon>Tracheophyta</taxon>
        <taxon>Spermatophyta</taxon>
        <taxon>Magnoliopsida</taxon>
        <taxon>eudicotyledons</taxon>
        <taxon>Gunneridae</taxon>
        <taxon>Pentapetalae</taxon>
        <taxon>Caryophyllales</taxon>
        <taxon>Cactineae</taxon>
        <taxon>Cactaceae</taxon>
        <taxon>Cactoideae</taxon>
        <taxon>Echinocereeae</taxon>
        <taxon>Carnegiea</taxon>
    </lineage>
</organism>
<comment type="caution">
    <text evidence="1">The sequence shown here is derived from an EMBL/GenBank/DDBJ whole genome shotgun (WGS) entry which is preliminary data.</text>
</comment>
<dbReference type="Proteomes" id="UP001153076">
    <property type="component" value="Unassembled WGS sequence"/>
</dbReference>